<dbReference type="STRING" id="1513793.SAMN06296036_1427"/>
<evidence type="ECO:0000313" key="11">
    <source>
        <dbReference type="Proteomes" id="UP000192907"/>
    </source>
</evidence>
<comment type="catalytic activity">
    <reaction evidence="7">
        <text>arsenic triglutathione + 2 [thioredoxin]-dithiol + 2 S-adenosyl-L-methionine + H2O = dimethylarsinous acid + 2 [thioredoxin]-disulfide + 3 glutathione + 2 S-adenosyl-L-homocysteine + 2 H(+)</text>
        <dbReference type="Rhea" id="RHEA:69464"/>
        <dbReference type="Rhea" id="RHEA-COMP:10698"/>
        <dbReference type="Rhea" id="RHEA-COMP:10700"/>
        <dbReference type="ChEBI" id="CHEBI:15377"/>
        <dbReference type="ChEBI" id="CHEBI:15378"/>
        <dbReference type="ChEBI" id="CHEBI:23808"/>
        <dbReference type="ChEBI" id="CHEBI:29950"/>
        <dbReference type="ChEBI" id="CHEBI:50058"/>
        <dbReference type="ChEBI" id="CHEBI:57856"/>
        <dbReference type="ChEBI" id="CHEBI:57925"/>
        <dbReference type="ChEBI" id="CHEBI:59789"/>
        <dbReference type="ChEBI" id="CHEBI:183640"/>
        <dbReference type="EC" id="2.1.1.137"/>
    </reaction>
</comment>
<evidence type="ECO:0000256" key="3">
    <source>
        <dbReference type="ARBA" id="ARBA00034487"/>
    </source>
</evidence>
<dbReference type="Proteomes" id="UP000192907">
    <property type="component" value="Unassembled WGS sequence"/>
</dbReference>
<dbReference type="GO" id="GO:0030791">
    <property type="term" value="F:arsenite methyltransferase activity"/>
    <property type="evidence" value="ECO:0007669"/>
    <property type="project" value="UniProtKB-EC"/>
</dbReference>
<comment type="catalytic activity">
    <reaction evidence="8">
        <text>arsenic triglutathione + 3 [thioredoxin]-dithiol + 3 S-adenosyl-L-methionine = trimethylarsine + 3 [thioredoxin]-disulfide + 3 glutathione + 3 S-adenosyl-L-homocysteine + 3 H(+)</text>
        <dbReference type="Rhea" id="RHEA:69432"/>
        <dbReference type="Rhea" id="RHEA-COMP:10698"/>
        <dbReference type="Rhea" id="RHEA-COMP:10700"/>
        <dbReference type="ChEBI" id="CHEBI:15378"/>
        <dbReference type="ChEBI" id="CHEBI:27130"/>
        <dbReference type="ChEBI" id="CHEBI:29950"/>
        <dbReference type="ChEBI" id="CHEBI:50058"/>
        <dbReference type="ChEBI" id="CHEBI:57856"/>
        <dbReference type="ChEBI" id="CHEBI:57925"/>
        <dbReference type="ChEBI" id="CHEBI:59789"/>
        <dbReference type="ChEBI" id="CHEBI:183640"/>
        <dbReference type="EC" id="2.1.1.137"/>
    </reaction>
</comment>
<reference evidence="11" key="1">
    <citation type="submission" date="2017-04" db="EMBL/GenBank/DDBJ databases">
        <authorList>
            <person name="Varghese N."/>
            <person name="Submissions S."/>
        </authorList>
    </citation>
    <scope>NUCLEOTIDE SEQUENCE [LARGE SCALE GENOMIC DNA]</scope>
    <source>
        <strain evidence="11">RKEM611</strain>
    </source>
</reference>
<dbReference type="InterPro" id="IPR029063">
    <property type="entry name" value="SAM-dependent_MTases_sf"/>
</dbReference>
<dbReference type="Gene3D" id="3.40.50.150">
    <property type="entry name" value="Vaccinia Virus protein VP39"/>
    <property type="match status" value="2"/>
</dbReference>
<comment type="catalytic activity">
    <reaction evidence="6">
        <text>arsenic triglutathione + [thioredoxin]-dithiol + S-adenosyl-L-methionine + 2 H2O = methylarsonous acid + [thioredoxin]-disulfide + 3 glutathione + S-adenosyl-L-homocysteine + H(+)</text>
        <dbReference type="Rhea" id="RHEA:69460"/>
        <dbReference type="Rhea" id="RHEA-COMP:10698"/>
        <dbReference type="Rhea" id="RHEA-COMP:10700"/>
        <dbReference type="ChEBI" id="CHEBI:15377"/>
        <dbReference type="ChEBI" id="CHEBI:15378"/>
        <dbReference type="ChEBI" id="CHEBI:17826"/>
        <dbReference type="ChEBI" id="CHEBI:29950"/>
        <dbReference type="ChEBI" id="CHEBI:50058"/>
        <dbReference type="ChEBI" id="CHEBI:57856"/>
        <dbReference type="ChEBI" id="CHEBI:57925"/>
        <dbReference type="ChEBI" id="CHEBI:59789"/>
        <dbReference type="ChEBI" id="CHEBI:183640"/>
        <dbReference type="EC" id="2.1.1.137"/>
    </reaction>
</comment>
<dbReference type="EC" id="2.1.1.137" evidence="4"/>
<dbReference type="InterPro" id="IPR026669">
    <property type="entry name" value="Arsenite_MeTrfase-like"/>
</dbReference>
<name>A0A1Y6CQH1_9BACT</name>
<dbReference type="AlphaFoldDB" id="A0A1Y6CQH1"/>
<evidence type="ECO:0000313" key="10">
    <source>
        <dbReference type="EMBL" id="SMF82544.1"/>
    </source>
</evidence>
<evidence type="ECO:0000256" key="6">
    <source>
        <dbReference type="ARBA" id="ARBA00047941"/>
    </source>
</evidence>
<organism evidence="10 11">
    <name type="scientific">Pseudobacteriovorax antillogorgiicola</name>
    <dbReference type="NCBI Taxonomy" id="1513793"/>
    <lineage>
        <taxon>Bacteria</taxon>
        <taxon>Pseudomonadati</taxon>
        <taxon>Bdellovibrionota</taxon>
        <taxon>Oligoflexia</taxon>
        <taxon>Oligoflexales</taxon>
        <taxon>Pseudobacteriovoracaceae</taxon>
        <taxon>Pseudobacteriovorax</taxon>
    </lineage>
</organism>
<proteinExistence type="inferred from homology"/>
<dbReference type="EMBL" id="FWZT01000042">
    <property type="protein sequence ID" value="SMF82544.1"/>
    <property type="molecule type" value="Genomic_DNA"/>
</dbReference>
<dbReference type="PANTHER" id="PTHR43675:SF8">
    <property type="entry name" value="ARSENITE METHYLTRANSFERASE"/>
    <property type="match status" value="1"/>
</dbReference>
<dbReference type="CDD" id="cd02440">
    <property type="entry name" value="AdoMet_MTases"/>
    <property type="match status" value="1"/>
</dbReference>
<dbReference type="Pfam" id="PF13847">
    <property type="entry name" value="Methyltransf_31"/>
    <property type="match status" value="2"/>
</dbReference>
<protein>
    <recommendedName>
        <fullName evidence="5">Arsenite methyltransferase</fullName>
        <ecNumber evidence="4">2.1.1.137</ecNumber>
    </recommendedName>
</protein>
<evidence type="ECO:0000256" key="2">
    <source>
        <dbReference type="ARBA" id="ARBA00022691"/>
    </source>
</evidence>
<evidence type="ECO:0000259" key="9">
    <source>
        <dbReference type="Pfam" id="PF13847"/>
    </source>
</evidence>
<keyword evidence="11" id="KW-1185">Reference proteome</keyword>
<dbReference type="SUPFAM" id="SSF53335">
    <property type="entry name" value="S-adenosyl-L-methionine-dependent methyltransferases"/>
    <property type="match status" value="1"/>
</dbReference>
<evidence type="ECO:0000256" key="5">
    <source>
        <dbReference type="ARBA" id="ARBA00034545"/>
    </source>
</evidence>
<dbReference type="InterPro" id="IPR025714">
    <property type="entry name" value="Methyltranfer_dom"/>
</dbReference>
<evidence type="ECO:0000256" key="8">
    <source>
        <dbReference type="ARBA" id="ARBA00048428"/>
    </source>
</evidence>
<evidence type="ECO:0000256" key="1">
    <source>
        <dbReference type="ARBA" id="ARBA00022679"/>
    </source>
</evidence>
<comment type="similarity">
    <text evidence="3">Belongs to the methyltransferase superfamily. Arsenite methyltransferase family.</text>
</comment>
<keyword evidence="1 10" id="KW-0808">Transferase</keyword>
<feature type="domain" description="Methyltransferase" evidence="9">
    <location>
        <begin position="61"/>
        <end position="131"/>
    </location>
</feature>
<dbReference type="PANTHER" id="PTHR43675">
    <property type="entry name" value="ARSENITE METHYLTRANSFERASE"/>
    <property type="match status" value="1"/>
</dbReference>
<gene>
    <name evidence="10" type="ORF">SAMN06296036_1427</name>
</gene>
<evidence type="ECO:0000256" key="4">
    <source>
        <dbReference type="ARBA" id="ARBA00034521"/>
    </source>
</evidence>
<dbReference type="GO" id="GO:0032259">
    <property type="term" value="P:methylation"/>
    <property type="evidence" value="ECO:0007669"/>
    <property type="project" value="UniProtKB-KW"/>
</dbReference>
<feature type="domain" description="Methyltransferase" evidence="9">
    <location>
        <begin position="168"/>
        <end position="250"/>
    </location>
</feature>
<keyword evidence="2" id="KW-0949">S-adenosyl-L-methionine</keyword>
<dbReference type="RefSeq" id="WP_132326145.1">
    <property type="nucleotide sequence ID" value="NZ_FWZT01000042.1"/>
</dbReference>
<evidence type="ECO:0000256" key="7">
    <source>
        <dbReference type="ARBA" id="ARBA00047943"/>
    </source>
</evidence>
<keyword evidence="10" id="KW-0489">Methyltransferase</keyword>
<sequence>MTQSSGLNVDRAVVDRYSGAAKAQEAALCCPVEYNAEYLKVIPQEVIDRDYGCGDPSAYVKAGETVLDLGSGGGKICFIASQVVGEAGRVIGVDMNDDMLELARSTAPQVAEKIGYQNIDFKKGKIQDLKLDRGQVESYLKENPIKDGAGLAELEAFMEDQRQKNPMIKNDSIDVVVSNCVLNLVATEEKGKLFSEIFRVLKRGGRAVISDIVSDEYVPQAMQDDPTLWSGCISGAFQEAEFLKAFEAAGFYGVEILKRDEQPWQTVEGIEFRSMTVVAYKGKEGDCWDHHEALVYKGPFSSVRDDDGHEFVRGERVAVCRKTFEIFSKAPYKDYFEAIKPLNEVPASDAKPFPCTGGVLKRDPKETKGQDYKANIEASAGCC</sequence>
<dbReference type="OrthoDB" id="9772751at2"/>
<accession>A0A1Y6CQH1</accession>